<evidence type="ECO:0000313" key="1">
    <source>
        <dbReference type="EMBL" id="MBX35984.1"/>
    </source>
</evidence>
<accession>A0A2P2N0K6</accession>
<protein>
    <submittedName>
        <fullName evidence="1">Uncharacterized protein</fullName>
    </submittedName>
</protein>
<name>A0A2P2N0K6_RHIMU</name>
<reference evidence="1" key="1">
    <citation type="submission" date="2018-02" db="EMBL/GenBank/DDBJ databases">
        <title>Rhizophora mucronata_Transcriptome.</title>
        <authorList>
            <person name="Meera S.P."/>
            <person name="Sreeshan A."/>
            <person name="Augustine A."/>
        </authorList>
    </citation>
    <scope>NUCLEOTIDE SEQUENCE</scope>
    <source>
        <tissue evidence="1">Leaf</tissue>
    </source>
</reference>
<dbReference type="EMBL" id="GGEC01055500">
    <property type="protein sequence ID" value="MBX35984.1"/>
    <property type="molecule type" value="Transcribed_RNA"/>
</dbReference>
<dbReference type="AlphaFoldDB" id="A0A2P2N0K6"/>
<organism evidence="1">
    <name type="scientific">Rhizophora mucronata</name>
    <name type="common">Asiatic mangrove</name>
    <dbReference type="NCBI Taxonomy" id="61149"/>
    <lineage>
        <taxon>Eukaryota</taxon>
        <taxon>Viridiplantae</taxon>
        <taxon>Streptophyta</taxon>
        <taxon>Embryophyta</taxon>
        <taxon>Tracheophyta</taxon>
        <taxon>Spermatophyta</taxon>
        <taxon>Magnoliopsida</taxon>
        <taxon>eudicotyledons</taxon>
        <taxon>Gunneridae</taxon>
        <taxon>Pentapetalae</taxon>
        <taxon>rosids</taxon>
        <taxon>fabids</taxon>
        <taxon>Malpighiales</taxon>
        <taxon>Rhizophoraceae</taxon>
        <taxon>Rhizophora</taxon>
    </lineage>
</organism>
<proteinExistence type="predicted"/>
<sequence>MQLPPQFKIKCVHTCIQKRTKRNQIRLSANPTKLYICSNSIPRPSIEHCIRNMRIPRCEISLRHFIKQFLCFTSKAQLRVHVERATANKRIMDLPRLNRKCVKLFTHKRQPK</sequence>